<evidence type="ECO:0000313" key="2">
    <source>
        <dbReference type="EMBL" id="MBK7271972.1"/>
    </source>
</evidence>
<comment type="caution">
    <text evidence="1">The sequence shown here is derived from an EMBL/GenBank/DDBJ whole genome shotgun (WGS) entry which is preliminary data.</text>
</comment>
<dbReference type="Proteomes" id="UP000886632">
    <property type="component" value="Unassembled WGS sequence"/>
</dbReference>
<dbReference type="Proteomes" id="UP000726105">
    <property type="component" value="Unassembled WGS sequence"/>
</dbReference>
<gene>
    <name evidence="1" type="ORF">IPF40_09405</name>
    <name evidence="2" type="ORF">IPI13_01975</name>
    <name evidence="3" type="ORF">IPP00_13535</name>
</gene>
<reference evidence="4 5" key="1">
    <citation type="submission" date="2020-10" db="EMBL/GenBank/DDBJ databases">
        <title>Connecting structure to function with the recovery of over 1000 high-quality activated sludge metagenome-assembled genomes encoding full-length rRNA genes using long-read sequencing.</title>
        <authorList>
            <person name="Singleton C.M."/>
            <person name="Petriglieri F."/>
            <person name="Kristensen J.M."/>
            <person name="Kirkegaard R.H."/>
            <person name="Michaelsen T.Y."/>
            <person name="Andersen M.H."/>
            <person name="Karst S.M."/>
            <person name="Dueholm M.S."/>
            <person name="Nielsen P.H."/>
            <person name="Albertsen M."/>
        </authorList>
    </citation>
    <scope>NUCLEOTIDE SEQUENCE [LARGE SCALE GENOMIC DNA]</scope>
    <source>
        <strain evidence="1">AalE_18-Q3-R2-46_BAT3C.188</strain>
        <strain evidence="2">Ega_18-Q3-R5-49_MAXAC.001</strain>
        <strain evidence="3">Ribe_18-Q3-R11-54_MAXAC.001</strain>
    </source>
</reference>
<evidence type="ECO:0000313" key="5">
    <source>
        <dbReference type="Proteomes" id="UP000726105"/>
    </source>
</evidence>
<dbReference type="Proteomes" id="UP000718281">
    <property type="component" value="Unassembled WGS sequence"/>
</dbReference>
<dbReference type="EMBL" id="JADIXZ010000004">
    <property type="protein sequence ID" value="MBK6301245.1"/>
    <property type="molecule type" value="Genomic_DNA"/>
</dbReference>
<protein>
    <submittedName>
        <fullName evidence="1">Uncharacterized protein</fullName>
    </submittedName>
</protein>
<sequence length="172" mass="19107">MADPTSFRPSRTRLRWLRATGLVVVLGALVPPSSWAAEALGLRQSVAEYQRFQDWSTPISEVMVNAGDTWIEVVRSEGVSGKGVVWLERSCVLPSPSPPWWEVSAGGLEVFADPVLGWEQLVRRCETWVHVFVDQGVRVRVWDQTRSTISELDPGVAHWEIGAGGRVSTTPR</sequence>
<accession>A0A934X6I7</accession>
<organism evidence="1 4">
    <name type="scientific">Candidatus Phosphoribacter hodrii</name>
    <dbReference type="NCBI Taxonomy" id="2953743"/>
    <lineage>
        <taxon>Bacteria</taxon>
        <taxon>Bacillati</taxon>
        <taxon>Actinomycetota</taxon>
        <taxon>Actinomycetes</taxon>
        <taxon>Micrococcales</taxon>
        <taxon>Dermatophilaceae</taxon>
        <taxon>Candidatus Phosphoribacter</taxon>
    </lineage>
</organism>
<dbReference type="EMBL" id="JADJIB010000001">
    <property type="protein sequence ID" value="MBK7271972.1"/>
    <property type="molecule type" value="Genomic_DNA"/>
</dbReference>
<dbReference type="AlphaFoldDB" id="A0A934X6I7"/>
<evidence type="ECO:0000313" key="3">
    <source>
        <dbReference type="EMBL" id="MBL0004947.1"/>
    </source>
</evidence>
<name>A0A934X6I7_9MICO</name>
<evidence type="ECO:0000313" key="4">
    <source>
        <dbReference type="Proteomes" id="UP000718281"/>
    </source>
</evidence>
<proteinExistence type="predicted"/>
<evidence type="ECO:0000313" key="1">
    <source>
        <dbReference type="EMBL" id="MBK6301245.1"/>
    </source>
</evidence>
<dbReference type="EMBL" id="JADKGK010000024">
    <property type="protein sequence ID" value="MBL0004947.1"/>
    <property type="molecule type" value="Genomic_DNA"/>
</dbReference>